<dbReference type="RefSeq" id="WP_145230379.1">
    <property type="nucleotide sequence ID" value="NZ_CP036343.1"/>
</dbReference>
<dbReference type="AlphaFoldDB" id="A0A517VHU8"/>
<dbReference type="Pfam" id="PF07586">
    <property type="entry name" value="HXXSHH"/>
    <property type="match status" value="1"/>
</dbReference>
<dbReference type="OrthoDB" id="9146593at2"/>
<dbReference type="EMBL" id="CP036343">
    <property type="protein sequence ID" value="QDT92590.1"/>
    <property type="molecule type" value="Genomic_DNA"/>
</dbReference>
<dbReference type="PROSITE" id="PS51318">
    <property type="entry name" value="TAT"/>
    <property type="match status" value="1"/>
</dbReference>
<reference evidence="1 2" key="1">
    <citation type="submission" date="2019-02" db="EMBL/GenBank/DDBJ databases">
        <title>Deep-cultivation of Planctomycetes and their phenomic and genomic characterization uncovers novel biology.</title>
        <authorList>
            <person name="Wiegand S."/>
            <person name="Jogler M."/>
            <person name="Boedeker C."/>
            <person name="Pinto D."/>
            <person name="Vollmers J."/>
            <person name="Rivas-Marin E."/>
            <person name="Kohn T."/>
            <person name="Peeters S.H."/>
            <person name="Heuer A."/>
            <person name="Rast P."/>
            <person name="Oberbeckmann S."/>
            <person name="Bunk B."/>
            <person name="Jeske O."/>
            <person name="Meyerdierks A."/>
            <person name="Storesund J.E."/>
            <person name="Kallscheuer N."/>
            <person name="Luecker S."/>
            <person name="Lage O.M."/>
            <person name="Pohl T."/>
            <person name="Merkel B.J."/>
            <person name="Hornburger P."/>
            <person name="Mueller R.-W."/>
            <person name="Bruemmer F."/>
            <person name="Labrenz M."/>
            <person name="Spormann A.M."/>
            <person name="Op den Camp H."/>
            <person name="Overmann J."/>
            <person name="Amann R."/>
            <person name="Jetten M.S.M."/>
            <person name="Mascher T."/>
            <person name="Medema M.H."/>
            <person name="Devos D.P."/>
            <person name="Kaster A.-K."/>
            <person name="Ovreas L."/>
            <person name="Rohde M."/>
            <person name="Galperin M.Y."/>
            <person name="Jogler C."/>
        </authorList>
    </citation>
    <scope>NUCLEOTIDE SEQUENCE [LARGE SCALE GENOMIC DNA]</scope>
    <source>
        <strain evidence="1 2">Pan161</strain>
    </source>
</reference>
<dbReference type="Proteomes" id="UP000316855">
    <property type="component" value="Chromosome"/>
</dbReference>
<protein>
    <recommendedName>
        <fullName evidence="3">DUF1552 domain-containing protein</fullName>
    </recommendedName>
</protein>
<evidence type="ECO:0008006" key="3">
    <source>
        <dbReference type="Google" id="ProtNLM"/>
    </source>
</evidence>
<dbReference type="InterPro" id="IPR011447">
    <property type="entry name" value="DUF1552"/>
</dbReference>
<sequence>MTINHQFTCSTTSLTRRHFLRGAGVTLALPLLECGAQTKSVSSKNDATPQRMLLISNNLGVLPGPFFPKTSGTDYQLSPYLNELKTHAKDFTVFSGLSHPACEGGHSTENCFLTGARHPTSSGFRNSISLDQYAAEHLGRQTRFATLNLGVNIDKANRSLSWTRDGVLLPAEDSPARLFRKMFIQGSDAKVKQRLQALKRRESILDAVRDSTQNYSKSLGQNDRRRLDQYFTSIRELEQRLVTAGEWEQNPKPKIEQELPQDIVDRALLFDKFEQMLLMAALALQSDSTRIVTLMVDAFATPVFQLKNDEKSSTGYHSLSHHGMRPDHLAQLEKADRRQMNLLRQLLGRLTDVQGEVGGLLDSTMVLYGSNMGDANTHDNTNLPVLLAGGGFRHGQHLVFNREQNSPLCNLYVSMLQRLGVESDQFGSSSGTLAGLKS</sequence>
<keyword evidence="2" id="KW-1185">Reference proteome</keyword>
<evidence type="ECO:0000313" key="1">
    <source>
        <dbReference type="EMBL" id="QDT92590.1"/>
    </source>
</evidence>
<proteinExistence type="predicted"/>
<dbReference type="InterPro" id="IPR006311">
    <property type="entry name" value="TAT_signal"/>
</dbReference>
<name>A0A517VHU8_9PLAN</name>
<organism evidence="1 2">
    <name type="scientific">Gimesia algae</name>
    <dbReference type="NCBI Taxonomy" id="2527971"/>
    <lineage>
        <taxon>Bacteria</taxon>
        <taxon>Pseudomonadati</taxon>
        <taxon>Planctomycetota</taxon>
        <taxon>Planctomycetia</taxon>
        <taxon>Planctomycetales</taxon>
        <taxon>Planctomycetaceae</taxon>
        <taxon>Gimesia</taxon>
    </lineage>
</organism>
<evidence type="ECO:0000313" key="2">
    <source>
        <dbReference type="Proteomes" id="UP000316855"/>
    </source>
</evidence>
<accession>A0A517VHU8</accession>
<gene>
    <name evidence="1" type="ORF">Pan161_42580</name>
</gene>
<dbReference type="KEGG" id="gax:Pan161_42580"/>